<dbReference type="PANTHER" id="PTHR44414:SF1">
    <property type="entry name" value="PROTEIN NEDD1"/>
    <property type="match status" value="1"/>
</dbReference>
<dbReference type="PANTHER" id="PTHR44414">
    <property type="entry name" value="PROTEIN NEDD1"/>
    <property type="match status" value="1"/>
</dbReference>
<evidence type="ECO:0000313" key="5">
    <source>
        <dbReference type="EMBL" id="WAR25077.1"/>
    </source>
</evidence>
<dbReference type="CDD" id="cd00200">
    <property type="entry name" value="WD40"/>
    <property type="match status" value="1"/>
</dbReference>
<feature type="compositionally biased region" description="Polar residues" evidence="3">
    <location>
        <begin position="302"/>
        <end position="313"/>
    </location>
</feature>
<dbReference type="InterPro" id="IPR015943">
    <property type="entry name" value="WD40/YVTN_repeat-like_dom_sf"/>
</dbReference>
<dbReference type="SMART" id="SM00320">
    <property type="entry name" value="WD40"/>
    <property type="match status" value="6"/>
</dbReference>
<dbReference type="InterPro" id="IPR052818">
    <property type="entry name" value="NEDD1_Spindle_Assembly"/>
</dbReference>
<dbReference type="Proteomes" id="UP001164746">
    <property type="component" value="Chromosome 14"/>
</dbReference>
<dbReference type="EMBL" id="CP111025">
    <property type="protein sequence ID" value="WAR25077.1"/>
    <property type="molecule type" value="Genomic_DNA"/>
</dbReference>
<dbReference type="InterPro" id="IPR001680">
    <property type="entry name" value="WD40_rpt"/>
</dbReference>
<evidence type="ECO:0000256" key="3">
    <source>
        <dbReference type="SAM" id="MobiDB-lite"/>
    </source>
</evidence>
<dbReference type="InterPro" id="IPR036322">
    <property type="entry name" value="WD40_repeat_dom_sf"/>
</dbReference>
<gene>
    <name evidence="5" type="ORF">MAR_010781</name>
</gene>
<feature type="compositionally biased region" description="Basic and acidic residues" evidence="3">
    <location>
        <begin position="529"/>
        <end position="538"/>
    </location>
</feature>
<keyword evidence="1" id="KW-0853">WD repeat</keyword>
<protein>
    <submittedName>
        <fullName evidence="5">NEDD1-like protein</fullName>
    </submittedName>
</protein>
<feature type="compositionally biased region" description="Polar residues" evidence="3">
    <location>
        <begin position="518"/>
        <end position="528"/>
    </location>
</feature>
<keyword evidence="6" id="KW-1185">Reference proteome</keyword>
<dbReference type="SUPFAM" id="SSF50978">
    <property type="entry name" value="WD40 repeat-like"/>
    <property type="match status" value="1"/>
</dbReference>
<feature type="compositionally biased region" description="Low complexity" evidence="3">
    <location>
        <begin position="365"/>
        <end position="375"/>
    </location>
</feature>
<feature type="coiled-coil region" evidence="2">
    <location>
        <begin position="634"/>
        <end position="696"/>
    </location>
</feature>
<feature type="repeat" description="WD" evidence="1">
    <location>
        <begin position="81"/>
        <end position="112"/>
    </location>
</feature>
<dbReference type="Gene3D" id="2.130.10.10">
    <property type="entry name" value="YVTN repeat-like/Quinoprotein amine dehydrogenase"/>
    <property type="match status" value="2"/>
</dbReference>
<dbReference type="Pfam" id="PF00400">
    <property type="entry name" value="WD40"/>
    <property type="match status" value="3"/>
</dbReference>
<proteinExistence type="predicted"/>
<name>A0ABY7FVI7_MYAAR</name>
<evidence type="ECO:0000256" key="2">
    <source>
        <dbReference type="SAM" id="Coils"/>
    </source>
</evidence>
<feature type="region of interest" description="Disordered" evidence="3">
    <location>
        <begin position="297"/>
        <end position="375"/>
    </location>
</feature>
<feature type="compositionally biased region" description="Polar residues" evidence="3">
    <location>
        <begin position="581"/>
        <end position="591"/>
    </location>
</feature>
<organism evidence="5 6">
    <name type="scientific">Mya arenaria</name>
    <name type="common">Soft-shell clam</name>
    <dbReference type="NCBI Taxonomy" id="6604"/>
    <lineage>
        <taxon>Eukaryota</taxon>
        <taxon>Metazoa</taxon>
        <taxon>Spiralia</taxon>
        <taxon>Lophotrochozoa</taxon>
        <taxon>Mollusca</taxon>
        <taxon>Bivalvia</taxon>
        <taxon>Autobranchia</taxon>
        <taxon>Heteroconchia</taxon>
        <taxon>Euheterodonta</taxon>
        <taxon>Imparidentia</taxon>
        <taxon>Neoheterodontei</taxon>
        <taxon>Myida</taxon>
        <taxon>Myoidea</taxon>
        <taxon>Myidae</taxon>
        <taxon>Mya</taxon>
    </lineage>
</organism>
<evidence type="ECO:0000256" key="1">
    <source>
        <dbReference type="PROSITE-ProRule" id="PRU00221"/>
    </source>
</evidence>
<dbReference type="Pfam" id="PF23760">
    <property type="entry name" value="Beta-prop_DCAF12"/>
    <property type="match status" value="1"/>
</dbReference>
<feature type="repeat" description="WD" evidence="1">
    <location>
        <begin position="156"/>
        <end position="197"/>
    </location>
</feature>
<evidence type="ECO:0000313" key="6">
    <source>
        <dbReference type="Proteomes" id="UP001164746"/>
    </source>
</evidence>
<keyword evidence="2" id="KW-0175">Coiled coil</keyword>
<dbReference type="InterPro" id="IPR056151">
    <property type="entry name" value="Beta-prop_DCAF12"/>
</dbReference>
<feature type="domain" description="DDB1- and CUL4-associated factor 12 beta-propeller" evidence="4">
    <location>
        <begin position="158"/>
        <end position="276"/>
    </location>
</feature>
<reference evidence="5" key="1">
    <citation type="submission" date="2022-11" db="EMBL/GenBank/DDBJ databases">
        <title>Centuries of genome instability and evolution in soft-shell clam transmissible cancer (bioRxiv).</title>
        <authorList>
            <person name="Hart S.F.M."/>
            <person name="Yonemitsu M.A."/>
            <person name="Giersch R.M."/>
            <person name="Beal B.F."/>
            <person name="Arriagada G."/>
            <person name="Davis B.W."/>
            <person name="Ostrander E.A."/>
            <person name="Goff S.P."/>
            <person name="Metzger M.J."/>
        </authorList>
    </citation>
    <scope>NUCLEOTIDE SEQUENCE</scope>
    <source>
        <strain evidence="5">MELC-2E11</strain>
        <tissue evidence="5">Siphon/mantle</tissue>
    </source>
</reference>
<feature type="compositionally biased region" description="Polar residues" evidence="3">
    <location>
        <begin position="539"/>
        <end position="550"/>
    </location>
</feature>
<dbReference type="PROSITE" id="PS50082">
    <property type="entry name" value="WD_REPEATS_2"/>
    <property type="match status" value="2"/>
</dbReference>
<evidence type="ECO:0000259" key="4">
    <source>
        <dbReference type="Pfam" id="PF23760"/>
    </source>
</evidence>
<accession>A0ABY7FVI7</accession>
<feature type="region of interest" description="Disordered" evidence="3">
    <location>
        <begin position="512"/>
        <end position="602"/>
    </location>
</feature>
<sequence>MTSNMNMQLVSAGDDIKIWDCNDFILEHQFNPHDENVTSVCWAADNSFLASGSVHSDNVVITDVKTWEKSFLKCDAGCMCLDVNDTSRYMLTGGSNGIISVWDSKTRKIRKTYKDHKGPVTCARFNQGTTSIASGSETGEIILYNVVTGQGCRPLLSPNVQSIRQVQFGRKKSQLGSVSDDGAVCLWDCNRRQLLHTFDCHRAPATGLSFSPINDIFLVSVGLDKRIACHDVQTKKVVKVINTDSPLTSIDTMSNGITIAVGTTRGQILNYDLRMASVPVNFLDAHKSSVQGLRFQTEAKSESGSGKPTSAANKQLKHRQLPSSPRNVGVALSELRTPRSDVDIDVFSPLREGFQDSGGEDSESRGSSEGLVSSSGALRQTSGDMYAGGVFSPLHDPVGGRDSSGAGLSPLAYPGYGSPATQIRKSPVLTSIENRINTQVSAPQINIFGATPQTTKYHITDPLPHTSLTNGDTVFDHTSKATNARNVNFSAHNNERQHSHQKQVAFDNELRTYPVSDSDGSPQFSNSHRSPDLSRLSENHQVGISASPSLPTVHFGDSSGNSQEGANGAEKHYPTTPEGVSAQSEGSNKSDTYTDHKQKSLSTNLSEARIAQIVRSVVQEELNSFKGEMRGVFRDELEETVDQLHRDIVNLQSAMLVEFFKLQSEIVHLLEQYSLNPELLEEISRLQDENKRFRKIY</sequence>